<dbReference type="PANTHER" id="PTHR46566:SF5">
    <property type="entry name" value="1-PHOSPHOFRUCTOKINASE"/>
    <property type="match status" value="1"/>
</dbReference>
<name>J3JAS1_9LACO</name>
<comment type="pathway">
    <text evidence="8">Carbohydrate metabolism; D-tagatose 6-phosphate degradation; D-glyceraldehyde 3-phosphate and glycerone phosphate from D-tagatose 6-phosphate: step 1/2.</text>
</comment>
<dbReference type="InterPro" id="IPR005926">
    <property type="entry name" value="LacC"/>
</dbReference>
<dbReference type="GO" id="GO:0005524">
    <property type="term" value="F:ATP binding"/>
    <property type="evidence" value="ECO:0007669"/>
    <property type="project" value="UniProtKB-KW"/>
</dbReference>
<evidence type="ECO:0000259" key="10">
    <source>
        <dbReference type="Pfam" id="PF00294"/>
    </source>
</evidence>
<dbReference type="GO" id="GO:0009024">
    <property type="term" value="F:tagatose-6-phosphate kinase activity"/>
    <property type="evidence" value="ECO:0007669"/>
    <property type="project" value="UniProtKB-UniRule"/>
</dbReference>
<keyword evidence="4 8" id="KW-0547">Nucleotide-binding</keyword>
<comment type="catalytic activity">
    <reaction evidence="8">
        <text>D-tagatofuranose 6-phosphate + ATP = D-tagatofuranose 1,6-bisphosphate + ADP + H(+)</text>
        <dbReference type="Rhea" id="RHEA:12420"/>
        <dbReference type="ChEBI" id="CHEBI:15378"/>
        <dbReference type="ChEBI" id="CHEBI:30616"/>
        <dbReference type="ChEBI" id="CHEBI:58694"/>
        <dbReference type="ChEBI" id="CHEBI:58695"/>
        <dbReference type="ChEBI" id="CHEBI:456216"/>
        <dbReference type="EC" id="2.7.1.144"/>
    </reaction>
</comment>
<comment type="similarity">
    <text evidence="8">Belongs to the carbohydrate kinase PfkB family. LacC subfamily.</text>
</comment>
<evidence type="ECO:0000313" key="11">
    <source>
        <dbReference type="EMBL" id="EJN55094.1"/>
    </source>
</evidence>
<keyword evidence="6 8" id="KW-0067">ATP-binding</keyword>
<dbReference type="UniPathway" id="UPA00704">
    <property type="reaction ID" value="UER00715"/>
</dbReference>
<evidence type="ECO:0000256" key="2">
    <source>
        <dbReference type="ARBA" id="ARBA00022679"/>
    </source>
</evidence>
<keyword evidence="5 9" id="KW-0418">Kinase</keyword>
<evidence type="ECO:0000256" key="4">
    <source>
        <dbReference type="ARBA" id="ARBA00022741"/>
    </source>
</evidence>
<evidence type="ECO:0000256" key="7">
    <source>
        <dbReference type="NCBIfam" id="TIGR01231"/>
    </source>
</evidence>
<dbReference type="NCBIfam" id="TIGR03168">
    <property type="entry name" value="1-PFK"/>
    <property type="match status" value="1"/>
</dbReference>
<evidence type="ECO:0000256" key="9">
    <source>
        <dbReference type="RuleBase" id="RU003704"/>
    </source>
</evidence>
<comment type="caution">
    <text evidence="11">The sequence shown here is derived from an EMBL/GenBank/DDBJ whole genome shotgun (WGS) entry which is preliminary data.</text>
</comment>
<dbReference type="Gene3D" id="3.40.1190.20">
    <property type="match status" value="1"/>
</dbReference>
<dbReference type="GO" id="GO:0008443">
    <property type="term" value="F:phosphofructokinase activity"/>
    <property type="evidence" value="ECO:0007669"/>
    <property type="project" value="TreeGrafter"/>
</dbReference>
<dbReference type="PRINTS" id="PR00990">
    <property type="entry name" value="RIBOKINASE"/>
</dbReference>
<evidence type="ECO:0000256" key="1">
    <source>
        <dbReference type="ARBA" id="ARBA00005380"/>
    </source>
</evidence>
<dbReference type="NCBIfam" id="TIGR01231">
    <property type="entry name" value="lacC"/>
    <property type="match status" value="1"/>
</dbReference>
<evidence type="ECO:0000256" key="6">
    <source>
        <dbReference type="ARBA" id="ARBA00022840"/>
    </source>
</evidence>
<evidence type="ECO:0000256" key="8">
    <source>
        <dbReference type="PIRNR" id="PIRNR000535"/>
    </source>
</evidence>
<dbReference type="Proteomes" id="UP000007271">
    <property type="component" value="Unassembled WGS sequence"/>
</dbReference>
<dbReference type="GO" id="GO:0019512">
    <property type="term" value="P:lactose catabolic process via tagatose-6-phosphate"/>
    <property type="evidence" value="ECO:0007669"/>
    <property type="project" value="InterPro"/>
</dbReference>
<dbReference type="PIRSF" id="PIRSF000535">
    <property type="entry name" value="1PFK/6PFK/LacC"/>
    <property type="match status" value="1"/>
</dbReference>
<reference evidence="11 12" key="1">
    <citation type="submission" date="2012-05" db="EMBL/GenBank/DDBJ databases">
        <title>Complete Genome Sequence of Lactobacillus coryniformis CECT5711.</title>
        <authorList>
            <person name="Rodriguez J.M."/>
        </authorList>
    </citation>
    <scope>NUCLEOTIDE SEQUENCE [LARGE SCALE GENOMIC DNA]</scope>
    <source>
        <strain evidence="12">CECT5711</strain>
    </source>
</reference>
<dbReference type="SUPFAM" id="SSF53613">
    <property type="entry name" value="Ribokinase-like"/>
    <property type="match status" value="1"/>
</dbReference>
<dbReference type="InterPro" id="IPR017583">
    <property type="entry name" value="Tagatose/fructose_Pkinase"/>
</dbReference>
<keyword evidence="3 8" id="KW-0423">Lactose metabolism</keyword>
<organism evidence="11 12">
    <name type="scientific">Loigolactobacillus coryniformis subsp. coryniformis CECT 5711</name>
    <dbReference type="NCBI Taxonomy" id="1185325"/>
    <lineage>
        <taxon>Bacteria</taxon>
        <taxon>Bacillati</taxon>
        <taxon>Bacillota</taxon>
        <taxon>Bacilli</taxon>
        <taxon>Lactobacillales</taxon>
        <taxon>Lactobacillaceae</taxon>
        <taxon>Loigolactobacillus</taxon>
    </lineage>
</organism>
<feature type="domain" description="Carbohydrate kinase PfkB" evidence="10">
    <location>
        <begin position="17"/>
        <end position="304"/>
    </location>
</feature>
<sequence>MHGTFLGGSRMILTVTMNPSIDISYPLAHLKIDDVNRIKDVQKTAGGKGLNVSRVIRQLGAELTATGLIGGHFGQFIEARLTDDNIRHDFYRIDQESRECIAILHDGGNQTEILEAGPTITDAEATTFLKHYQNLLEAVDLVTISGSLPAGLPTDFYTTMIHLAHKMDKKVLLDTSGVTLRTALSATEKPDLIKPNEEELQQLLNTKIDVQNLESLQQALSNPIFKGVEWICVSLGKHGAFAKHGDNFYAVKIPTIKVVNPVGSGDSTLAGLAVAIATDKSDIDILKTAMTSGMLNAMEKKTGYIDPQKFTMYFKQVMVNQL</sequence>
<dbReference type="GO" id="GO:2001059">
    <property type="term" value="P:D-tagatose 6-phosphate catabolic process"/>
    <property type="evidence" value="ECO:0007669"/>
    <property type="project" value="UniProtKB-UniPathway"/>
</dbReference>
<gene>
    <name evidence="11" type="ORF">A11Y_38443</name>
</gene>
<dbReference type="PANTHER" id="PTHR46566">
    <property type="entry name" value="1-PHOSPHOFRUCTOKINASE-RELATED"/>
    <property type="match status" value="1"/>
</dbReference>
<evidence type="ECO:0000256" key="3">
    <source>
        <dbReference type="ARBA" id="ARBA00022736"/>
    </source>
</evidence>
<dbReference type="EMBL" id="AKFP01000086">
    <property type="protein sequence ID" value="EJN55094.1"/>
    <property type="molecule type" value="Genomic_DNA"/>
</dbReference>
<accession>J3JAS1</accession>
<dbReference type="EC" id="2.7.1.144" evidence="7 8"/>
<dbReference type="STRING" id="1185325.A11Y_38443"/>
<evidence type="ECO:0000313" key="12">
    <source>
        <dbReference type="Proteomes" id="UP000007271"/>
    </source>
</evidence>
<dbReference type="FunFam" id="3.40.1190.20:FF:000001">
    <property type="entry name" value="Phosphofructokinase"/>
    <property type="match status" value="1"/>
</dbReference>
<keyword evidence="2 8" id="KW-0808">Transferase</keyword>
<dbReference type="GO" id="GO:0044281">
    <property type="term" value="P:small molecule metabolic process"/>
    <property type="evidence" value="ECO:0007669"/>
    <property type="project" value="UniProtKB-ARBA"/>
</dbReference>
<dbReference type="InterPro" id="IPR002139">
    <property type="entry name" value="Ribo/fructo_kinase"/>
</dbReference>
<dbReference type="GO" id="GO:0005829">
    <property type="term" value="C:cytosol"/>
    <property type="evidence" value="ECO:0007669"/>
    <property type="project" value="TreeGrafter"/>
</dbReference>
<dbReference type="CDD" id="cd01164">
    <property type="entry name" value="FruK_PfkB_like"/>
    <property type="match status" value="1"/>
</dbReference>
<evidence type="ECO:0000256" key="5">
    <source>
        <dbReference type="ARBA" id="ARBA00022777"/>
    </source>
</evidence>
<dbReference type="Pfam" id="PF00294">
    <property type="entry name" value="PfkB"/>
    <property type="match status" value="1"/>
</dbReference>
<protein>
    <recommendedName>
        <fullName evidence="7 8">Tagatose-6-phosphate kinase</fullName>
        <ecNumber evidence="7 8">2.7.1.144</ecNumber>
    </recommendedName>
</protein>
<dbReference type="AlphaFoldDB" id="J3JAS1"/>
<dbReference type="PROSITE" id="PS00584">
    <property type="entry name" value="PFKB_KINASES_2"/>
    <property type="match status" value="1"/>
</dbReference>
<dbReference type="PATRIC" id="fig|1185325.3.peg.2394"/>
<proteinExistence type="inferred from homology"/>
<dbReference type="InterPro" id="IPR002173">
    <property type="entry name" value="Carboh/pur_kinase_PfkB_CS"/>
</dbReference>
<comment type="similarity">
    <text evidence="1">Belongs to the carbohydrate kinase pfkB family.</text>
</comment>
<dbReference type="PROSITE" id="PS00583">
    <property type="entry name" value="PFKB_KINASES_1"/>
    <property type="match status" value="1"/>
</dbReference>
<dbReference type="InterPro" id="IPR011611">
    <property type="entry name" value="PfkB_dom"/>
</dbReference>
<dbReference type="InterPro" id="IPR029056">
    <property type="entry name" value="Ribokinase-like"/>
</dbReference>